<feature type="region of interest" description="Disordered" evidence="1">
    <location>
        <begin position="64"/>
        <end position="90"/>
    </location>
</feature>
<organism evidence="2 3">
    <name type="scientific">Phlebiopsis gigantea (strain 11061_1 CR5-6)</name>
    <name type="common">White-rot fungus</name>
    <name type="synonym">Peniophora gigantea</name>
    <dbReference type="NCBI Taxonomy" id="745531"/>
    <lineage>
        <taxon>Eukaryota</taxon>
        <taxon>Fungi</taxon>
        <taxon>Dikarya</taxon>
        <taxon>Basidiomycota</taxon>
        <taxon>Agaricomycotina</taxon>
        <taxon>Agaricomycetes</taxon>
        <taxon>Polyporales</taxon>
        <taxon>Phanerochaetaceae</taxon>
        <taxon>Phlebiopsis</taxon>
    </lineage>
</organism>
<name>A0A0C3S5Y7_PHLG1</name>
<reference evidence="2 3" key="1">
    <citation type="journal article" date="2014" name="PLoS Genet.">
        <title>Analysis of the Phlebiopsis gigantea genome, transcriptome and secretome provides insight into its pioneer colonization strategies of wood.</title>
        <authorList>
            <person name="Hori C."/>
            <person name="Ishida T."/>
            <person name="Igarashi K."/>
            <person name="Samejima M."/>
            <person name="Suzuki H."/>
            <person name="Master E."/>
            <person name="Ferreira P."/>
            <person name="Ruiz-Duenas F.J."/>
            <person name="Held B."/>
            <person name="Canessa P."/>
            <person name="Larrondo L.F."/>
            <person name="Schmoll M."/>
            <person name="Druzhinina I.S."/>
            <person name="Kubicek C.P."/>
            <person name="Gaskell J.A."/>
            <person name="Kersten P."/>
            <person name="St John F."/>
            <person name="Glasner J."/>
            <person name="Sabat G."/>
            <person name="Splinter BonDurant S."/>
            <person name="Syed K."/>
            <person name="Yadav J."/>
            <person name="Mgbeahuruike A.C."/>
            <person name="Kovalchuk A."/>
            <person name="Asiegbu F.O."/>
            <person name="Lackner G."/>
            <person name="Hoffmeister D."/>
            <person name="Rencoret J."/>
            <person name="Gutierrez A."/>
            <person name="Sun H."/>
            <person name="Lindquist E."/>
            <person name="Barry K."/>
            <person name="Riley R."/>
            <person name="Grigoriev I.V."/>
            <person name="Henrissat B."/>
            <person name="Kues U."/>
            <person name="Berka R.M."/>
            <person name="Martinez A.T."/>
            <person name="Covert S.F."/>
            <person name="Blanchette R.A."/>
            <person name="Cullen D."/>
        </authorList>
    </citation>
    <scope>NUCLEOTIDE SEQUENCE [LARGE SCALE GENOMIC DNA]</scope>
    <source>
        <strain evidence="2 3">11061_1 CR5-6</strain>
    </source>
</reference>
<dbReference type="AlphaFoldDB" id="A0A0C3S5Y7"/>
<evidence type="ECO:0000313" key="2">
    <source>
        <dbReference type="EMBL" id="KIP11556.1"/>
    </source>
</evidence>
<keyword evidence="3" id="KW-1185">Reference proteome</keyword>
<proteinExistence type="predicted"/>
<accession>A0A0C3S5Y7</accession>
<dbReference type="STRING" id="745531.A0A0C3S5Y7"/>
<dbReference type="OrthoDB" id="2548929at2759"/>
<dbReference type="Proteomes" id="UP000053257">
    <property type="component" value="Unassembled WGS sequence"/>
</dbReference>
<feature type="non-terminal residue" evidence="2">
    <location>
        <position position="90"/>
    </location>
</feature>
<sequence length="90" mass="9567">REALARGVGSSTNASLERLPTLSDVVIGSMPSSPNHAHAIAVAQHHSPPHVLAEAAAPGTRSLLPPGFPWLPRMKKPKFSPWDDENDAES</sequence>
<protein>
    <submittedName>
        <fullName evidence="2">Uncharacterized protein</fullName>
    </submittedName>
</protein>
<dbReference type="EMBL" id="KN840445">
    <property type="protein sequence ID" value="KIP11556.1"/>
    <property type="molecule type" value="Genomic_DNA"/>
</dbReference>
<gene>
    <name evidence="2" type="ORF">PHLGIDRAFT_39836</name>
</gene>
<dbReference type="HOGENOM" id="CLU_2446720_0_0_1"/>
<evidence type="ECO:0000313" key="3">
    <source>
        <dbReference type="Proteomes" id="UP000053257"/>
    </source>
</evidence>
<feature type="non-terminal residue" evidence="2">
    <location>
        <position position="1"/>
    </location>
</feature>
<evidence type="ECO:0000256" key="1">
    <source>
        <dbReference type="SAM" id="MobiDB-lite"/>
    </source>
</evidence>